<name>A0A5B8KZG4_9HYPH</name>
<reference evidence="2" key="1">
    <citation type="submission" date="2020-04" db="EMBL/GenBank/DDBJ databases">
        <title>Nitratireductor sp. nov. isolated from mangrove soil.</title>
        <authorList>
            <person name="Ye Y."/>
        </authorList>
    </citation>
    <scope>NUCLEOTIDE SEQUENCE</scope>
    <source>
        <strain evidence="2">SY7</strain>
    </source>
</reference>
<protein>
    <recommendedName>
        <fullName evidence="1">DUF6455 domain-containing protein</fullName>
    </recommendedName>
</protein>
<sequence length="86" mass="9653">MKPFRIIDRMAAKADLMNNMMEHLGVRDGVARMPDGAAVLRNATLRCLTCGHGQECREWLASDTAHSRAPAYCRNRELFDFVADDA</sequence>
<evidence type="ECO:0000313" key="2">
    <source>
        <dbReference type="EMBL" id="QDZ00830.1"/>
    </source>
</evidence>
<dbReference type="EMBL" id="CP042301">
    <property type="protein sequence ID" value="QDZ00830.1"/>
    <property type="molecule type" value="Genomic_DNA"/>
</dbReference>
<keyword evidence="3" id="KW-1185">Reference proteome</keyword>
<feature type="domain" description="DUF6455" evidence="1">
    <location>
        <begin position="8"/>
        <end position="82"/>
    </location>
</feature>
<evidence type="ECO:0000259" key="1">
    <source>
        <dbReference type="Pfam" id="PF20056"/>
    </source>
</evidence>
<gene>
    <name evidence="2" type="ORF">FQ775_10795</name>
</gene>
<dbReference type="Proteomes" id="UP000321389">
    <property type="component" value="Chromosome"/>
</dbReference>
<organism evidence="2 3">
    <name type="scientific">Nitratireductor mangrovi</name>
    <dbReference type="NCBI Taxonomy" id="2599600"/>
    <lineage>
        <taxon>Bacteria</taxon>
        <taxon>Pseudomonadati</taxon>
        <taxon>Pseudomonadota</taxon>
        <taxon>Alphaproteobacteria</taxon>
        <taxon>Hyphomicrobiales</taxon>
        <taxon>Phyllobacteriaceae</taxon>
        <taxon>Nitratireductor</taxon>
    </lineage>
</organism>
<evidence type="ECO:0000313" key="3">
    <source>
        <dbReference type="Proteomes" id="UP000321389"/>
    </source>
</evidence>
<dbReference type="Pfam" id="PF20056">
    <property type="entry name" value="DUF6455"/>
    <property type="match status" value="1"/>
</dbReference>
<proteinExistence type="predicted"/>
<dbReference type="KEGG" id="niy:FQ775_10795"/>
<dbReference type="OrthoDB" id="7961152at2"/>
<dbReference type="AlphaFoldDB" id="A0A5B8KZG4"/>
<dbReference type="RefSeq" id="WP_146299475.1">
    <property type="nucleotide sequence ID" value="NZ_CP042301.2"/>
</dbReference>
<dbReference type="InterPro" id="IPR045601">
    <property type="entry name" value="DUF6455"/>
</dbReference>
<accession>A0A5B8KZG4</accession>